<gene>
    <name evidence="1" type="ORF">BU14_0306s0033</name>
</gene>
<organism evidence="1 2">
    <name type="scientific">Porphyra umbilicalis</name>
    <name type="common">Purple laver</name>
    <name type="synonym">Red alga</name>
    <dbReference type="NCBI Taxonomy" id="2786"/>
    <lineage>
        <taxon>Eukaryota</taxon>
        <taxon>Rhodophyta</taxon>
        <taxon>Bangiophyceae</taxon>
        <taxon>Bangiales</taxon>
        <taxon>Bangiaceae</taxon>
        <taxon>Porphyra</taxon>
    </lineage>
</organism>
<evidence type="ECO:0008006" key="3">
    <source>
        <dbReference type="Google" id="ProtNLM"/>
    </source>
</evidence>
<dbReference type="SUPFAM" id="SSF89095">
    <property type="entry name" value="GatB/YqeY motif"/>
    <property type="match status" value="1"/>
</dbReference>
<name>A0A1X6P051_PORUM</name>
<dbReference type="Proteomes" id="UP000218209">
    <property type="component" value="Unassembled WGS sequence"/>
</dbReference>
<dbReference type="Pfam" id="PF09424">
    <property type="entry name" value="YqeY"/>
    <property type="match status" value="1"/>
</dbReference>
<dbReference type="InterPro" id="IPR019004">
    <property type="entry name" value="YqeY/Aim41"/>
</dbReference>
<dbReference type="EMBL" id="KV918961">
    <property type="protein sequence ID" value="OSX74155.1"/>
    <property type="molecule type" value="Genomic_DNA"/>
</dbReference>
<dbReference type="GO" id="GO:0016884">
    <property type="term" value="F:carbon-nitrogen ligase activity, with glutamine as amido-N-donor"/>
    <property type="evidence" value="ECO:0007669"/>
    <property type="project" value="InterPro"/>
</dbReference>
<evidence type="ECO:0000313" key="1">
    <source>
        <dbReference type="EMBL" id="OSX74155.1"/>
    </source>
</evidence>
<proteinExistence type="predicted"/>
<dbReference type="InterPro" id="IPR003789">
    <property type="entry name" value="Asn/Gln_tRNA_amidoTrase-B-like"/>
</dbReference>
<dbReference type="InterPro" id="IPR023168">
    <property type="entry name" value="GatB_Yqey_C_2"/>
</dbReference>
<sequence length="149" mass="15943">MGIATDVTERMKVAMKAKDADTLRVLRNMRAAFLTAQKETGADTLDDAAAVACLKRLVKQRNQSIEMYETGGRTDLAEAEKFELSLIQTYLPSTADEATTRGWVEEAIAAIGATKPGDVGKVMGAVMKGHRSEVDGALVKKVAAELLSA</sequence>
<reference evidence="1 2" key="1">
    <citation type="submission" date="2017-03" db="EMBL/GenBank/DDBJ databases">
        <title>WGS assembly of Porphyra umbilicalis.</title>
        <authorList>
            <person name="Brawley S.H."/>
            <person name="Blouin N.A."/>
            <person name="Ficko-Blean E."/>
            <person name="Wheeler G.L."/>
            <person name="Lohr M."/>
            <person name="Goodson H.V."/>
            <person name="Jenkins J.W."/>
            <person name="Blaby-Haas C.E."/>
            <person name="Helliwell K.E."/>
            <person name="Chan C."/>
            <person name="Marriage T."/>
            <person name="Bhattacharya D."/>
            <person name="Klein A.S."/>
            <person name="Badis Y."/>
            <person name="Brodie J."/>
            <person name="Cao Y."/>
            <person name="Collen J."/>
            <person name="Dittami S.M."/>
            <person name="Gachon C.M."/>
            <person name="Green B.R."/>
            <person name="Karpowicz S."/>
            <person name="Kim J.W."/>
            <person name="Kudahl U."/>
            <person name="Lin S."/>
            <person name="Michel G."/>
            <person name="Mittag M."/>
            <person name="Olson B.J."/>
            <person name="Pangilinan J."/>
            <person name="Peng Y."/>
            <person name="Qiu H."/>
            <person name="Shu S."/>
            <person name="Singer J.T."/>
            <person name="Smith A.G."/>
            <person name="Sprecher B.N."/>
            <person name="Wagner V."/>
            <person name="Wang W."/>
            <person name="Wang Z.-Y."/>
            <person name="Yan J."/>
            <person name="Yarish C."/>
            <person name="Zoeuner-Riek S."/>
            <person name="Zhuang Y."/>
            <person name="Zou Y."/>
            <person name="Lindquist E.A."/>
            <person name="Grimwood J."/>
            <person name="Barry K."/>
            <person name="Rokhsar D.S."/>
            <person name="Schmutz J."/>
            <person name="Stiller J.W."/>
            <person name="Grossman A.R."/>
            <person name="Prochnik S.E."/>
        </authorList>
    </citation>
    <scope>NUCLEOTIDE SEQUENCE [LARGE SCALE GENOMIC DNA]</scope>
    <source>
        <strain evidence="1">4086291</strain>
    </source>
</reference>
<evidence type="ECO:0000313" key="2">
    <source>
        <dbReference type="Proteomes" id="UP000218209"/>
    </source>
</evidence>
<accession>A0A1X6P051</accession>
<keyword evidence="2" id="KW-1185">Reference proteome</keyword>
<dbReference type="Gene3D" id="1.10.1510.10">
    <property type="entry name" value="Uncharacterised protein YqeY/AIM41 PF09424, N-terminal domain"/>
    <property type="match status" value="1"/>
</dbReference>
<dbReference type="PANTHER" id="PTHR28055">
    <property type="entry name" value="ALTERED INHERITANCE OF MITOCHONDRIA PROTEIN 41, MITOCHONDRIAL"/>
    <property type="match status" value="1"/>
</dbReference>
<dbReference type="OrthoDB" id="538640at2759"/>
<dbReference type="PANTHER" id="PTHR28055:SF1">
    <property type="entry name" value="ALTERED INHERITANCE OF MITOCHONDRIA PROTEIN 41, MITOCHONDRIAL"/>
    <property type="match status" value="1"/>
</dbReference>
<dbReference type="Gene3D" id="1.10.10.410">
    <property type="match status" value="1"/>
</dbReference>
<dbReference type="InterPro" id="IPR042184">
    <property type="entry name" value="YqeY/Aim41_N"/>
</dbReference>
<dbReference type="AlphaFoldDB" id="A0A1X6P051"/>
<protein>
    <recommendedName>
        <fullName evidence="3">GatB/YqeY domain-containing protein</fullName>
    </recommendedName>
</protein>